<protein>
    <submittedName>
        <fullName evidence="3">Metallophosphoesterase</fullName>
    </submittedName>
</protein>
<comment type="caution">
    <text evidence="3">The sequence shown here is derived from an EMBL/GenBank/DDBJ whole genome shotgun (WGS) entry which is preliminary data.</text>
</comment>
<feature type="domain" description="Calcineurin-like phosphoesterase" evidence="2">
    <location>
        <begin position="12"/>
        <end position="107"/>
    </location>
</feature>
<dbReference type="Pfam" id="PF00149">
    <property type="entry name" value="Metallophos"/>
    <property type="match status" value="1"/>
</dbReference>
<keyword evidence="4" id="KW-1185">Reference proteome</keyword>
<proteinExistence type="predicted"/>
<reference evidence="3 4" key="1">
    <citation type="submission" date="2023-11" db="EMBL/GenBank/DDBJ databases">
        <title>Draft genome of Azohydromonas lata strain H1 (DSM1123), a polyhydroxyalkanoate producer.</title>
        <authorList>
            <person name="Traversa D."/>
            <person name="D'Addabbo P."/>
            <person name="Pazzani C."/>
            <person name="Manzari C."/>
            <person name="Chiara M."/>
            <person name="Scrascia M."/>
        </authorList>
    </citation>
    <scope>NUCLEOTIDE SEQUENCE [LARGE SCALE GENOMIC DNA]</scope>
    <source>
        <strain evidence="3 4">H1</strain>
        <plasmid evidence="3">unnamed</plasmid>
    </source>
</reference>
<dbReference type="Gene3D" id="3.60.21.10">
    <property type="match status" value="1"/>
</dbReference>
<organism evidence="3 4">
    <name type="scientific">Azohydromonas lata</name>
    <dbReference type="NCBI Taxonomy" id="45677"/>
    <lineage>
        <taxon>Bacteria</taxon>
        <taxon>Pseudomonadati</taxon>
        <taxon>Pseudomonadota</taxon>
        <taxon>Betaproteobacteria</taxon>
        <taxon>Burkholderiales</taxon>
        <taxon>Sphaerotilaceae</taxon>
        <taxon>Azohydromonas</taxon>
    </lineage>
</organism>
<dbReference type="PANTHER" id="PTHR42850">
    <property type="entry name" value="METALLOPHOSPHOESTERASE"/>
    <property type="match status" value="1"/>
</dbReference>
<gene>
    <name evidence="3" type="ORF">SM757_01605</name>
</gene>
<keyword evidence="3" id="KW-0614">Plasmid</keyword>
<dbReference type="RefSeq" id="WP_322463954.1">
    <property type="nucleotide sequence ID" value="NZ_JAXOJX010000001.1"/>
</dbReference>
<evidence type="ECO:0000259" key="2">
    <source>
        <dbReference type="Pfam" id="PF00149"/>
    </source>
</evidence>
<evidence type="ECO:0000313" key="3">
    <source>
        <dbReference type="EMBL" id="MDZ5455259.1"/>
    </source>
</evidence>
<dbReference type="Proteomes" id="UP001293718">
    <property type="component" value="Unassembled WGS sequence"/>
</dbReference>
<evidence type="ECO:0000313" key="4">
    <source>
        <dbReference type="Proteomes" id="UP001293718"/>
    </source>
</evidence>
<sequence>MALIATLPGAPLDIIGDVHGEYAALATLLHRLGYDDRGRHGGGRRLVFVGDLCDRGPDSPAVVDFVQRVVQEGRGHAVIGNHELNLLRGERREGNDWFWGEGSHHDRKFGDFVSVPAARRAEIASFLGSLPLVLEREDLRVVHAAWYVPAVAHLRNAPSEATLAAQFDHWERVSDAAISDAALRRLVAEEMQHWGALLHDPNAEMPMLHGCARSDALWQMGNPLRALTSGIEREAQQPFFSGGKWRFVDRVRWWEEYTDTVPVVFGHYWRRPQGSAIKAGPDLFGPIDATAWHGPRGNVFCVDFSVGARFLERKPTGVPGQATKLAALRWPERTLIFDTGEMHHAPADQDQPLRPVLDISRWKGNPRT</sequence>
<evidence type="ECO:0000256" key="1">
    <source>
        <dbReference type="SAM" id="MobiDB-lite"/>
    </source>
</evidence>
<dbReference type="PANTHER" id="PTHR42850:SF7">
    <property type="entry name" value="BIS(5'-NUCLEOSYL)-TETRAPHOSPHATASE PRPE [ASYMMETRICAL]"/>
    <property type="match status" value="1"/>
</dbReference>
<dbReference type="EMBL" id="JAXOJX010000001">
    <property type="protein sequence ID" value="MDZ5455259.1"/>
    <property type="molecule type" value="Genomic_DNA"/>
</dbReference>
<name>A0ABU5I8T6_9BURK</name>
<geneLocation type="plasmid" evidence="3">
    <name>unnamed</name>
</geneLocation>
<dbReference type="SUPFAM" id="SSF56300">
    <property type="entry name" value="Metallo-dependent phosphatases"/>
    <property type="match status" value="1"/>
</dbReference>
<feature type="region of interest" description="Disordered" evidence="1">
    <location>
        <begin position="344"/>
        <end position="368"/>
    </location>
</feature>
<dbReference type="InterPro" id="IPR029052">
    <property type="entry name" value="Metallo-depent_PP-like"/>
</dbReference>
<accession>A0ABU5I8T6</accession>
<dbReference type="InterPro" id="IPR004843">
    <property type="entry name" value="Calcineurin-like_PHP"/>
</dbReference>
<dbReference type="InterPro" id="IPR050126">
    <property type="entry name" value="Ap4A_hydrolase"/>
</dbReference>